<dbReference type="RefSeq" id="WP_380736826.1">
    <property type="nucleotide sequence ID" value="NZ_JBHTJP010000032.1"/>
</dbReference>
<reference evidence="4" key="1">
    <citation type="journal article" date="2019" name="Int. J. Syst. Evol. Microbiol.">
        <title>The Global Catalogue of Microorganisms (GCM) 10K type strain sequencing project: providing services to taxonomists for standard genome sequencing and annotation.</title>
        <authorList>
            <consortium name="The Broad Institute Genomics Platform"/>
            <consortium name="The Broad Institute Genome Sequencing Center for Infectious Disease"/>
            <person name="Wu L."/>
            <person name="Ma J."/>
        </authorList>
    </citation>
    <scope>NUCLEOTIDE SEQUENCE [LARGE SCALE GENOMIC DNA]</scope>
    <source>
        <strain evidence="4">CCUG 60898</strain>
    </source>
</reference>
<protein>
    <submittedName>
        <fullName evidence="3">PH domain-containing protein</fullName>
    </submittedName>
</protein>
<evidence type="ECO:0000256" key="1">
    <source>
        <dbReference type="SAM" id="Phobius"/>
    </source>
</evidence>
<feature type="domain" description="YdbS-like PH" evidence="2">
    <location>
        <begin position="91"/>
        <end position="157"/>
    </location>
</feature>
<keyword evidence="1" id="KW-0472">Membrane</keyword>
<dbReference type="Pfam" id="PF03703">
    <property type="entry name" value="bPH_2"/>
    <property type="match status" value="1"/>
</dbReference>
<proteinExistence type="predicted"/>
<keyword evidence="4" id="KW-1185">Reference proteome</keyword>
<dbReference type="PANTHER" id="PTHR34473:SF3">
    <property type="entry name" value="TRANSMEMBRANE PROTEIN-RELATED"/>
    <property type="match status" value="1"/>
</dbReference>
<dbReference type="EMBL" id="JBHTJP010000032">
    <property type="protein sequence ID" value="MFD0975787.1"/>
    <property type="molecule type" value="Genomic_DNA"/>
</dbReference>
<evidence type="ECO:0000259" key="2">
    <source>
        <dbReference type="Pfam" id="PF03703"/>
    </source>
</evidence>
<name>A0ABW3ICK2_9FLAO</name>
<evidence type="ECO:0000313" key="4">
    <source>
        <dbReference type="Proteomes" id="UP001597100"/>
    </source>
</evidence>
<keyword evidence="1" id="KW-1133">Transmembrane helix</keyword>
<dbReference type="Proteomes" id="UP001597100">
    <property type="component" value="Unassembled WGS sequence"/>
</dbReference>
<organism evidence="3 4">
    <name type="scientific">Salinimicrobium gaetbulicola</name>
    <dbReference type="NCBI Taxonomy" id="999702"/>
    <lineage>
        <taxon>Bacteria</taxon>
        <taxon>Pseudomonadati</taxon>
        <taxon>Bacteroidota</taxon>
        <taxon>Flavobacteriia</taxon>
        <taxon>Flavobacteriales</taxon>
        <taxon>Flavobacteriaceae</taxon>
        <taxon>Salinimicrobium</taxon>
    </lineage>
</organism>
<evidence type="ECO:0000313" key="3">
    <source>
        <dbReference type="EMBL" id="MFD0975787.1"/>
    </source>
</evidence>
<dbReference type="InterPro" id="IPR005182">
    <property type="entry name" value="YdbS-like_PH"/>
</dbReference>
<keyword evidence="1" id="KW-0812">Transmembrane</keyword>
<comment type="caution">
    <text evidence="3">The sequence shown here is derived from an EMBL/GenBank/DDBJ whole genome shotgun (WGS) entry which is preliminary data.</text>
</comment>
<dbReference type="PANTHER" id="PTHR34473">
    <property type="entry name" value="UPF0699 TRANSMEMBRANE PROTEIN YDBS"/>
    <property type="match status" value="1"/>
</dbReference>
<accession>A0ABW3ICK2</accession>
<gene>
    <name evidence="3" type="ORF">ACFQ1G_03190</name>
</gene>
<feature type="transmembrane region" description="Helical" evidence="1">
    <location>
        <begin position="40"/>
        <end position="59"/>
    </location>
</feature>
<feature type="transmembrane region" description="Helical" evidence="1">
    <location>
        <begin position="65"/>
        <end position="83"/>
    </location>
</feature>
<sequence length="176" mass="19742">MDSIAEDKFSNLSIEVASLPRYEEAGLTSLAPNYLLKRNINTLISLLVFSAILAVVYFFLSDFPFYVFLGGGVFLVIIGWSFFTNFQLMKRNGYSLRELDIIYKRGFLFEKTTVVPFDRVQHVSVERSLLDKFLNLSTLKVFTAGGSGSDVNIPGLKPGIATSLKEEISERIARHA</sequence>